<gene>
    <name evidence="2" type="ORF">PHMEG_0009372</name>
</gene>
<reference evidence="3" key="1">
    <citation type="submission" date="2017-03" db="EMBL/GenBank/DDBJ databases">
        <title>Phytopthora megakarya and P. palmivora, two closely related causual agents of cacao black pod achieved similar genome size and gene model numbers by different mechanisms.</title>
        <authorList>
            <person name="Ali S."/>
            <person name="Shao J."/>
            <person name="Larry D.J."/>
            <person name="Kronmiller B."/>
            <person name="Shen D."/>
            <person name="Strem M.D."/>
            <person name="Melnick R.L."/>
            <person name="Guiltinan M.J."/>
            <person name="Tyler B.M."/>
            <person name="Meinhardt L.W."/>
            <person name="Bailey B.A."/>
        </authorList>
    </citation>
    <scope>NUCLEOTIDE SEQUENCE [LARGE SCALE GENOMIC DNA]</scope>
    <source>
        <strain evidence="3">zdho120</strain>
    </source>
</reference>
<dbReference type="InterPro" id="IPR043502">
    <property type="entry name" value="DNA/RNA_pol_sf"/>
</dbReference>
<comment type="caution">
    <text evidence="2">The sequence shown here is derived from an EMBL/GenBank/DDBJ whole genome shotgun (WGS) entry which is preliminary data.</text>
</comment>
<evidence type="ECO:0000313" key="2">
    <source>
        <dbReference type="EMBL" id="OWZ16780.1"/>
    </source>
</evidence>
<dbReference type="AlphaFoldDB" id="A0A225WIU5"/>
<dbReference type="PANTHER" id="PTHR24559:SF444">
    <property type="entry name" value="REVERSE TRANSCRIPTASE DOMAIN-CONTAINING PROTEIN"/>
    <property type="match status" value="1"/>
</dbReference>
<dbReference type="InterPro" id="IPR000477">
    <property type="entry name" value="RT_dom"/>
</dbReference>
<dbReference type="InterPro" id="IPR043128">
    <property type="entry name" value="Rev_trsase/Diguanyl_cyclase"/>
</dbReference>
<sequence>MLWKWLVMPQGLKNAPATFNRMVSEFSPSYFDDILVHCRADSDLSAVEVRHRHLRQVFEVMRAKKLYANLNKYVFCEPEIPVLRCYGSKDGARVDPDKVLSICSLPTPTNPLTYISDYE</sequence>
<evidence type="ECO:0000313" key="3">
    <source>
        <dbReference type="Proteomes" id="UP000198211"/>
    </source>
</evidence>
<evidence type="ECO:0000259" key="1">
    <source>
        <dbReference type="Pfam" id="PF00078"/>
    </source>
</evidence>
<accession>A0A225WIU5</accession>
<dbReference type="SUPFAM" id="SSF56672">
    <property type="entry name" value="DNA/RNA polymerases"/>
    <property type="match status" value="1"/>
</dbReference>
<name>A0A225WIU5_9STRA</name>
<dbReference type="PANTHER" id="PTHR24559">
    <property type="entry name" value="TRANSPOSON TY3-I GAG-POL POLYPROTEIN"/>
    <property type="match status" value="1"/>
</dbReference>
<dbReference type="OrthoDB" id="759867at2759"/>
<dbReference type="STRING" id="4795.A0A225WIU5"/>
<feature type="domain" description="Reverse transcriptase" evidence="1">
    <location>
        <begin position="4"/>
        <end position="81"/>
    </location>
</feature>
<dbReference type="Pfam" id="PF00078">
    <property type="entry name" value="RVT_1"/>
    <property type="match status" value="1"/>
</dbReference>
<dbReference type="Gene3D" id="3.30.70.270">
    <property type="match status" value="1"/>
</dbReference>
<protein>
    <submittedName>
        <fullName evidence="2">Polyprotein</fullName>
    </submittedName>
</protein>
<keyword evidence="3" id="KW-1185">Reference proteome</keyword>
<dbReference type="InterPro" id="IPR053134">
    <property type="entry name" value="RNA-dir_DNA_polymerase"/>
</dbReference>
<organism evidence="2 3">
    <name type="scientific">Phytophthora megakarya</name>
    <dbReference type="NCBI Taxonomy" id="4795"/>
    <lineage>
        <taxon>Eukaryota</taxon>
        <taxon>Sar</taxon>
        <taxon>Stramenopiles</taxon>
        <taxon>Oomycota</taxon>
        <taxon>Peronosporomycetes</taxon>
        <taxon>Peronosporales</taxon>
        <taxon>Peronosporaceae</taxon>
        <taxon>Phytophthora</taxon>
    </lineage>
</organism>
<proteinExistence type="predicted"/>
<dbReference type="Proteomes" id="UP000198211">
    <property type="component" value="Unassembled WGS sequence"/>
</dbReference>
<dbReference type="EMBL" id="NBNE01000871">
    <property type="protein sequence ID" value="OWZ16780.1"/>
    <property type="molecule type" value="Genomic_DNA"/>
</dbReference>